<dbReference type="InterPro" id="IPR014756">
    <property type="entry name" value="Ig_E-set"/>
</dbReference>
<dbReference type="OrthoDB" id="2333384at2759"/>
<dbReference type="SMART" id="SM01017">
    <property type="entry name" value="Arrestin_C"/>
    <property type="match status" value="1"/>
</dbReference>
<dbReference type="InterPro" id="IPR011022">
    <property type="entry name" value="Arrestin_C-like"/>
</dbReference>
<dbReference type="STRING" id="983506.L8WXD5"/>
<feature type="region of interest" description="Disordered" evidence="1">
    <location>
        <begin position="377"/>
        <end position="427"/>
    </location>
</feature>
<dbReference type="SUPFAM" id="SSF81296">
    <property type="entry name" value="E set domains"/>
    <property type="match status" value="1"/>
</dbReference>
<feature type="region of interest" description="Disordered" evidence="1">
    <location>
        <begin position="620"/>
        <end position="738"/>
    </location>
</feature>
<feature type="region of interest" description="Disordered" evidence="1">
    <location>
        <begin position="769"/>
        <end position="816"/>
    </location>
</feature>
<reference evidence="3 4" key="1">
    <citation type="journal article" date="2013" name="Nat. Commun.">
        <title>The evolution and pathogenic mechanisms of the rice sheath blight pathogen.</title>
        <authorList>
            <person name="Zheng A."/>
            <person name="Lin R."/>
            <person name="Xu L."/>
            <person name="Qin P."/>
            <person name="Tang C."/>
            <person name="Ai P."/>
            <person name="Zhang D."/>
            <person name="Liu Y."/>
            <person name="Sun Z."/>
            <person name="Feng H."/>
            <person name="Wang Y."/>
            <person name="Chen Y."/>
            <person name="Liang X."/>
            <person name="Fu R."/>
            <person name="Li Q."/>
            <person name="Zhang J."/>
            <person name="Yu X."/>
            <person name="Xie Z."/>
            <person name="Ding L."/>
            <person name="Guan P."/>
            <person name="Tang J."/>
            <person name="Liang Y."/>
            <person name="Wang S."/>
            <person name="Deng Q."/>
            <person name="Li S."/>
            <person name="Zhu J."/>
            <person name="Wang L."/>
            <person name="Liu H."/>
            <person name="Li P."/>
        </authorList>
    </citation>
    <scope>NUCLEOTIDE SEQUENCE [LARGE SCALE GENOMIC DNA]</scope>
    <source>
        <strain evidence="4">AG-1 IA</strain>
    </source>
</reference>
<comment type="caution">
    <text evidence="3">The sequence shown here is derived from an EMBL/GenBank/DDBJ whole genome shotgun (WGS) entry which is preliminary data.</text>
</comment>
<feature type="compositionally biased region" description="Polar residues" evidence="1">
    <location>
        <begin position="405"/>
        <end position="427"/>
    </location>
</feature>
<dbReference type="EMBL" id="AFRT01000758">
    <property type="protein sequence ID" value="ELU42741.1"/>
    <property type="molecule type" value="Genomic_DNA"/>
</dbReference>
<feature type="domain" description="Arrestin C-terminal-like" evidence="2">
    <location>
        <begin position="304"/>
        <end position="553"/>
    </location>
</feature>
<dbReference type="Pfam" id="PF00339">
    <property type="entry name" value="Arrestin_N"/>
    <property type="match status" value="1"/>
</dbReference>
<dbReference type="GO" id="GO:0005829">
    <property type="term" value="C:cytosol"/>
    <property type="evidence" value="ECO:0007669"/>
    <property type="project" value="TreeGrafter"/>
</dbReference>
<evidence type="ECO:0000313" key="3">
    <source>
        <dbReference type="EMBL" id="ELU42741.1"/>
    </source>
</evidence>
<feature type="compositionally biased region" description="Polar residues" evidence="1">
    <location>
        <begin position="701"/>
        <end position="713"/>
    </location>
</feature>
<feature type="compositionally biased region" description="Low complexity" evidence="1">
    <location>
        <begin position="673"/>
        <end position="684"/>
    </location>
</feature>
<evidence type="ECO:0000313" key="4">
    <source>
        <dbReference type="Proteomes" id="UP000011668"/>
    </source>
</evidence>
<feature type="compositionally biased region" description="Low complexity" evidence="1">
    <location>
        <begin position="389"/>
        <end position="404"/>
    </location>
</feature>
<dbReference type="GO" id="GO:0070086">
    <property type="term" value="P:ubiquitin-dependent endocytosis"/>
    <property type="evidence" value="ECO:0007669"/>
    <property type="project" value="TreeGrafter"/>
</dbReference>
<feature type="region of interest" description="Disordered" evidence="1">
    <location>
        <begin position="838"/>
        <end position="898"/>
    </location>
</feature>
<feature type="region of interest" description="Disordered" evidence="1">
    <location>
        <begin position="459"/>
        <end position="495"/>
    </location>
</feature>
<dbReference type="PANTHER" id="PTHR11188:SF17">
    <property type="entry name" value="FI21816P1"/>
    <property type="match status" value="1"/>
</dbReference>
<evidence type="ECO:0000259" key="2">
    <source>
        <dbReference type="SMART" id="SM01017"/>
    </source>
</evidence>
<dbReference type="InterPro" id="IPR014752">
    <property type="entry name" value="Arrestin-like_C"/>
</dbReference>
<dbReference type="Proteomes" id="UP000011668">
    <property type="component" value="Unassembled WGS sequence"/>
</dbReference>
<accession>L8WXD5</accession>
<feature type="compositionally biased region" description="Basic and acidic residues" evidence="1">
    <location>
        <begin position="876"/>
        <end position="898"/>
    </location>
</feature>
<dbReference type="InterPro" id="IPR050357">
    <property type="entry name" value="Arrestin_domain-protein"/>
</dbReference>
<dbReference type="Pfam" id="PF02752">
    <property type="entry name" value="Arrestin_C"/>
    <property type="match status" value="1"/>
</dbReference>
<organism evidence="3 4">
    <name type="scientific">Thanatephorus cucumeris (strain AG1-IA)</name>
    <name type="common">Rice sheath blight fungus</name>
    <name type="synonym">Rhizoctonia solani</name>
    <dbReference type="NCBI Taxonomy" id="983506"/>
    <lineage>
        <taxon>Eukaryota</taxon>
        <taxon>Fungi</taxon>
        <taxon>Dikarya</taxon>
        <taxon>Basidiomycota</taxon>
        <taxon>Agaricomycotina</taxon>
        <taxon>Agaricomycetes</taxon>
        <taxon>Cantharellales</taxon>
        <taxon>Ceratobasidiaceae</taxon>
        <taxon>Rhizoctonia</taxon>
        <taxon>Rhizoctonia solani AG-1</taxon>
    </lineage>
</organism>
<dbReference type="GO" id="GO:0030674">
    <property type="term" value="F:protein-macromolecule adaptor activity"/>
    <property type="evidence" value="ECO:0007669"/>
    <property type="project" value="TreeGrafter"/>
</dbReference>
<feature type="compositionally biased region" description="Polar residues" evidence="1">
    <location>
        <begin position="780"/>
        <end position="792"/>
    </location>
</feature>
<name>L8WXD5_THACA</name>
<feature type="compositionally biased region" description="Polar residues" evidence="1">
    <location>
        <begin position="632"/>
        <end position="650"/>
    </location>
</feature>
<evidence type="ECO:0000256" key="1">
    <source>
        <dbReference type="SAM" id="MobiDB-lite"/>
    </source>
</evidence>
<dbReference type="AlphaFoldDB" id="L8WXD5"/>
<dbReference type="OMA" id="HYAFTEV"/>
<gene>
    <name evidence="3" type="ORF">AG1IA_03227</name>
</gene>
<dbReference type="InterPro" id="IPR011021">
    <property type="entry name" value="Arrestin-like_N"/>
</dbReference>
<feature type="compositionally biased region" description="Acidic residues" evidence="1">
    <location>
        <begin position="482"/>
        <end position="495"/>
    </location>
</feature>
<dbReference type="GO" id="GO:0031625">
    <property type="term" value="F:ubiquitin protein ligase binding"/>
    <property type="evidence" value="ECO:0007669"/>
    <property type="project" value="TreeGrafter"/>
</dbReference>
<dbReference type="GO" id="GO:0005886">
    <property type="term" value="C:plasma membrane"/>
    <property type="evidence" value="ECO:0007669"/>
    <property type="project" value="TreeGrafter"/>
</dbReference>
<dbReference type="Gene3D" id="2.60.40.640">
    <property type="match status" value="1"/>
</dbReference>
<sequence length="926" mass="98423">MGQMIEKCTILPGGKRRCNDGPIGAGVTLPSFACCESVWSDDRPGNLSERRDESDEIKLAGLPQIRCSPTEADMDPAKAQTGIFQWDKHPYIVREYIMPFLSREAIPSRPHSPSPISAAPPLHDLPGYQYNPMPFSSQLNLPENGSHPFEHPTTVPPSPYEAPAAAHSPAPLEIVLPNDEVVFRGVGQDVESTLLTGHLVLNLTEATNIREITLQLTGKGERNHKHTIKAGQHVFPFQVQLPNTLPVSSRTYPGSASIAYKLRATAVRSAFSANFHAFRSLHVMRSFSPEAIEYNQTLEIENTWPGKIMYSFVVPHKAFAAGDDIPILVKFQPMAKGVSVQSIVTTIKEYTSVRWRGVQHQETRTVSSARHVIRNGRAVLADEPTETAGPSLSSTSPLRSRSGSHMNMFSSGHGRSTTNASTSTGAHTNGDAIGNAISRLHAVSSGVAMAAGIASAAHSASGSSEGHDTQPVASTSRLTDSPVDETTEETGDEEVDTSLHITLPGSTSPSSTIEVRASACLYKVKFSVIISNLDGHTSELRCALPIHVMDPRLAEEVRLATNATHHLLFGSENTEQSQNIDLPSYQAHVLDRIAIADVSQPTRTVSNPLSRTNSSANLAAMASAHSHGHSNTGGYFNSRGGTTPGASIPNSPGPAVPLDAVDSELILSLGAHPSGPSSSSNTPPESRRDSRAGSRVHSRAGSRTGSRANSRANSPERGQHSHGHGHGHGGVDGHKLAGALHSNRSGFFHLPSSMKPFTPFTKARNTFSLHHSNSHSSHHATTPGSASGTHTPASCHANASGHHTPEEGAGSNADVNPLSRVPDYAIASRGFLGGGVTPLSRDLPSYDQAQQQQQQQVTTSASTGDLAALAHSSAPQERDHAAGPSAEHGRPDMGGRRSTTDLIFMRSGHSLAMQPTPIQSGTQPVR</sequence>
<dbReference type="PANTHER" id="PTHR11188">
    <property type="entry name" value="ARRESTIN DOMAIN CONTAINING PROTEIN"/>
    <property type="match status" value="1"/>
</dbReference>
<proteinExistence type="predicted"/>
<dbReference type="HOGENOM" id="CLU_012356_0_0_1"/>
<feature type="region of interest" description="Disordered" evidence="1">
    <location>
        <begin position="136"/>
        <end position="164"/>
    </location>
</feature>
<keyword evidence="4" id="KW-1185">Reference proteome</keyword>
<protein>
    <submittedName>
        <fullName evidence="3">Response to drug-related protein</fullName>
    </submittedName>
</protein>